<dbReference type="SUPFAM" id="SSF57850">
    <property type="entry name" value="RING/U-box"/>
    <property type="match status" value="2"/>
</dbReference>
<dbReference type="PROSITE" id="PS51873">
    <property type="entry name" value="TRIAD"/>
    <property type="match status" value="1"/>
</dbReference>
<keyword evidence="6" id="KW-0862">Zinc</keyword>
<evidence type="ECO:0000259" key="8">
    <source>
        <dbReference type="PROSITE" id="PS50089"/>
    </source>
</evidence>
<dbReference type="InterPro" id="IPR013083">
    <property type="entry name" value="Znf_RING/FYVE/PHD"/>
</dbReference>
<proteinExistence type="predicted"/>
<evidence type="ECO:0000313" key="10">
    <source>
        <dbReference type="EMBL" id="CAE0408360.1"/>
    </source>
</evidence>
<evidence type="ECO:0000256" key="3">
    <source>
        <dbReference type="ARBA" id="ARBA00022737"/>
    </source>
</evidence>
<keyword evidence="1" id="KW-0808">Transferase</keyword>
<keyword evidence="2" id="KW-0479">Metal-binding</keyword>
<keyword evidence="4 7" id="KW-0863">Zinc-finger</keyword>
<gene>
    <name evidence="10" type="ORF">ACOF00016_LOCUS6117</name>
</gene>
<dbReference type="InterPro" id="IPR017907">
    <property type="entry name" value="Znf_RING_CS"/>
</dbReference>
<feature type="domain" description="RING-type" evidence="8">
    <location>
        <begin position="6"/>
        <end position="52"/>
    </location>
</feature>
<dbReference type="InterPro" id="IPR027370">
    <property type="entry name" value="Znf-RING_euk"/>
</dbReference>
<evidence type="ECO:0008006" key="11">
    <source>
        <dbReference type="Google" id="ProtNLM"/>
    </source>
</evidence>
<evidence type="ECO:0000256" key="6">
    <source>
        <dbReference type="ARBA" id="ARBA00022833"/>
    </source>
</evidence>
<dbReference type="EMBL" id="HBIM01007182">
    <property type="protein sequence ID" value="CAE0408360.1"/>
    <property type="molecule type" value="Transcribed_RNA"/>
</dbReference>
<dbReference type="Gene3D" id="1.20.120.1750">
    <property type="match status" value="1"/>
</dbReference>
<evidence type="ECO:0000256" key="5">
    <source>
        <dbReference type="ARBA" id="ARBA00022786"/>
    </source>
</evidence>
<feature type="domain" description="RING-type" evidence="9">
    <location>
        <begin position="1"/>
        <end position="147"/>
    </location>
</feature>
<organism evidence="10">
    <name type="scientific">Amphora coffeiformis</name>
    <dbReference type="NCBI Taxonomy" id="265554"/>
    <lineage>
        <taxon>Eukaryota</taxon>
        <taxon>Sar</taxon>
        <taxon>Stramenopiles</taxon>
        <taxon>Ochrophyta</taxon>
        <taxon>Bacillariophyta</taxon>
        <taxon>Bacillariophyceae</taxon>
        <taxon>Bacillariophycidae</taxon>
        <taxon>Thalassiophysales</taxon>
        <taxon>Catenulaceae</taxon>
        <taxon>Amphora</taxon>
    </lineage>
</organism>
<evidence type="ECO:0000256" key="4">
    <source>
        <dbReference type="ARBA" id="ARBA00022771"/>
    </source>
</evidence>
<evidence type="ECO:0000256" key="2">
    <source>
        <dbReference type="ARBA" id="ARBA00022723"/>
    </source>
</evidence>
<evidence type="ECO:0000256" key="1">
    <source>
        <dbReference type="ARBA" id="ARBA00022679"/>
    </source>
</evidence>
<keyword evidence="3" id="KW-0677">Repeat</keyword>
<dbReference type="InterPro" id="IPR001841">
    <property type="entry name" value="Znf_RING"/>
</dbReference>
<dbReference type="Gene3D" id="3.30.40.10">
    <property type="entry name" value="Zinc/RING finger domain, C3HC4 (zinc finger)"/>
    <property type="match status" value="1"/>
</dbReference>
<dbReference type="AlphaFoldDB" id="A0A7S3L1N4"/>
<dbReference type="Pfam" id="PF13445">
    <property type="entry name" value="zf-RING_UBOX"/>
    <property type="match status" value="1"/>
</dbReference>
<dbReference type="GO" id="GO:0008270">
    <property type="term" value="F:zinc ion binding"/>
    <property type="evidence" value="ECO:0007669"/>
    <property type="project" value="UniProtKB-KW"/>
</dbReference>
<protein>
    <recommendedName>
        <fullName evidence="11">RING-type domain-containing protein</fullName>
    </recommendedName>
</protein>
<dbReference type="CDD" id="cd20336">
    <property type="entry name" value="Rcat_RBR"/>
    <property type="match status" value="1"/>
</dbReference>
<accession>A0A7S3L1N4</accession>
<dbReference type="PROSITE" id="PS00518">
    <property type="entry name" value="ZF_RING_1"/>
    <property type="match status" value="1"/>
</dbReference>
<keyword evidence="5" id="KW-0833">Ubl conjugation pathway</keyword>
<evidence type="ECO:0000256" key="7">
    <source>
        <dbReference type="PROSITE-ProRule" id="PRU00175"/>
    </source>
</evidence>
<evidence type="ECO:0000259" key="9">
    <source>
        <dbReference type="PROSITE" id="PS51873"/>
    </source>
</evidence>
<reference evidence="10" key="1">
    <citation type="submission" date="2021-01" db="EMBL/GenBank/DDBJ databases">
        <authorList>
            <person name="Corre E."/>
            <person name="Pelletier E."/>
            <person name="Niang G."/>
            <person name="Scheremetjew M."/>
            <person name="Finn R."/>
            <person name="Kale V."/>
            <person name="Holt S."/>
            <person name="Cochrane G."/>
            <person name="Meng A."/>
            <person name="Brown T."/>
            <person name="Cohen L."/>
        </authorList>
    </citation>
    <scope>NUCLEOTIDE SEQUENCE</scope>
    <source>
        <strain evidence="10">CCMP127</strain>
    </source>
</reference>
<dbReference type="GO" id="GO:0016740">
    <property type="term" value="F:transferase activity"/>
    <property type="evidence" value="ECO:0007669"/>
    <property type="project" value="UniProtKB-KW"/>
</dbReference>
<name>A0A7S3L1N4_9STRA</name>
<dbReference type="PROSITE" id="PS50089">
    <property type="entry name" value="ZF_RING_2"/>
    <property type="match status" value="1"/>
</dbReference>
<sequence length="326" mass="37720">MTTKECLICYEEVGSNLGLNPCGHSVCRACLQTWAEHCESRGKMYTPCPHCQEPVASTLLEQVLGRPYQPDADRSTLREENEASLEEWLQANQAQRCGHCGAWVIQSGGCAAMMCLCGHRWCWDCRVPMMENNVCSCDCRHECFYDNVFGCETWDDTTSRSRASADELHHDFRDYLSRCRSRMRASVDEMHHDFQDYLLRCWLNSEPSCTTAFDEFDQYEESDGCSMREHRLELDIPTTNLRMDDTTDVAQEETIEHCSTSTAALRMPLGEEQHDGNAVMSSVRVIAGTTRTRNQRPTWRRPGVLTVRFWVHRFRRRIIQRTRAEF</sequence>
<dbReference type="SMART" id="SM00184">
    <property type="entry name" value="RING"/>
    <property type="match status" value="1"/>
</dbReference>
<dbReference type="InterPro" id="IPR044066">
    <property type="entry name" value="TRIAD_supradom"/>
</dbReference>